<sequence length="735" mass="77560">MNDLIRGTRAPWYATPVVAVAVLLGFNGLTTMIVWGPWLGTTIMLMVVVTVAVSITRMVSRSRLLPTVVGAVIAVLVSIPAFARGPEGQVRYFPTPSGLHDLASAVREGIHVAATTVAPAEINRPLLALVMGGAFAIFLVAEHLAVSWRAAAVSGLVLIVPWMPAITLQNRVSIGMLLAAIACWVILLALTKRPTGAAARPSTVGAVTAAAATVVLVALVAPSALGGNGWGIIPRFTTPNGLDTSTRLNPTSDLRNSLTANSSSPVLVYVSTGARPDVFRLYTVTNFDGTQWSLDKSDGGHVPITSVLWSNPVPDWNAHQLDRVDVSIRGLISDHLPLPTVPRTVDVPGSWTYSPSQDTVSSSTDKTTGLDYSFSADLNYFNADTLRALGNASSDDALLGAKYVNIPADTDSKRFLALATEITAKATTRYDQALALQEYFRDPANFTYSTSVDPSGSDSVSVFLDKREGYCIHFATGMIMLARSLGIPARLAVGFLPGEASTDSAYVVRGGDAHAWPELYFAGEGWVRFEPTPAVQTGPRPSYADPVGNPTGTGSGGITIPTAAPSGAHRPADPGGNSPSSVDAPATGSVPWPLIVILVVLAAIALGGVSWWLKRRHSGEWQETTPETVWSTVREGLPPDTAWPLSLTPSEAVDYVTRALATEGAFLPLDILKKFTTMSNAVADYRYAPTGTALDVETITEWAEDIVAAAAQARGLDAKGRPVRGAAQADVRHGA</sequence>
<dbReference type="GO" id="GO:0006508">
    <property type="term" value="P:proteolysis"/>
    <property type="evidence" value="ECO:0007669"/>
    <property type="project" value="UniProtKB-KW"/>
</dbReference>
<evidence type="ECO:0000313" key="4">
    <source>
        <dbReference type="EMBL" id="NYI41776.1"/>
    </source>
</evidence>
<dbReference type="OrthoDB" id="9804023at2"/>
<dbReference type="Gene3D" id="3.10.620.30">
    <property type="match status" value="1"/>
</dbReference>
<dbReference type="InterPro" id="IPR021878">
    <property type="entry name" value="TgpA_N"/>
</dbReference>
<keyword evidence="4" id="KW-0378">Hydrolase</keyword>
<dbReference type="Pfam" id="PF01841">
    <property type="entry name" value="Transglut_core"/>
    <property type="match status" value="1"/>
</dbReference>
<feature type="transmembrane region" description="Helical" evidence="2">
    <location>
        <begin position="172"/>
        <end position="191"/>
    </location>
</feature>
<protein>
    <submittedName>
        <fullName evidence="4">Transglutaminase-like putative cysteine protease</fullName>
    </submittedName>
</protein>
<accession>A0A7Z0CHS3</accession>
<evidence type="ECO:0000256" key="1">
    <source>
        <dbReference type="SAM" id="MobiDB-lite"/>
    </source>
</evidence>
<dbReference type="PANTHER" id="PTHR42736:SF1">
    <property type="entry name" value="PROTEIN-GLUTAMINE GAMMA-GLUTAMYLTRANSFERASE"/>
    <property type="match status" value="1"/>
</dbReference>
<keyword evidence="2" id="KW-0812">Transmembrane</keyword>
<feature type="domain" description="Transglutaminase-like" evidence="3">
    <location>
        <begin position="463"/>
        <end position="533"/>
    </location>
</feature>
<comment type="caution">
    <text evidence="4">The sequence shown here is derived from an EMBL/GenBank/DDBJ whole genome shotgun (WGS) entry which is preliminary data.</text>
</comment>
<evidence type="ECO:0000259" key="3">
    <source>
        <dbReference type="SMART" id="SM00460"/>
    </source>
</evidence>
<name>A0A7Z0CHS3_9MICO</name>
<dbReference type="InterPro" id="IPR052901">
    <property type="entry name" value="Bact_TGase-like"/>
</dbReference>
<dbReference type="InterPro" id="IPR038765">
    <property type="entry name" value="Papain-like_cys_pep_sf"/>
</dbReference>
<feature type="transmembrane region" description="Helical" evidence="2">
    <location>
        <begin position="148"/>
        <end position="166"/>
    </location>
</feature>
<feature type="transmembrane region" description="Helical" evidence="2">
    <location>
        <begin position="203"/>
        <end position="225"/>
    </location>
</feature>
<feature type="transmembrane region" description="Helical" evidence="2">
    <location>
        <begin position="35"/>
        <end position="55"/>
    </location>
</feature>
<keyword evidence="2" id="KW-0472">Membrane</keyword>
<proteinExistence type="predicted"/>
<organism evidence="4 5">
    <name type="scientific">Demequina lutea</name>
    <dbReference type="NCBI Taxonomy" id="431489"/>
    <lineage>
        <taxon>Bacteria</taxon>
        <taxon>Bacillati</taxon>
        <taxon>Actinomycetota</taxon>
        <taxon>Actinomycetes</taxon>
        <taxon>Micrococcales</taxon>
        <taxon>Demequinaceae</taxon>
        <taxon>Demequina</taxon>
    </lineage>
</organism>
<dbReference type="PANTHER" id="PTHR42736">
    <property type="entry name" value="PROTEIN-GLUTAMINE GAMMA-GLUTAMYLTRANSFERASE"/>
    <property type="match status" value="1"/>
</dbReference>
<dbReference type="EMBL" id="JACBZO010000001">
    <property type="protein sequence ID" value="NYI41776.1"/>
    <property type="molecule type" value="Genomic_DNA"/>
</dbReference>
<feature type="transmembrane region" description="Helical" evidence="2">
    <location>
        <begin position="590"/>
        <end position="613"/>
    </location>
</feature>
<keyword evidence="5" id="KW-1185">Reference proteome</keyword>
<feature type="region of interest" description="Disordered" evidence="1">
    <location>
        <begin position="532"/>
        <end position="584"/>
    </location>
</feature>
<reference evidence="4 5" key="1">
    <citation type="submission" date="2020-07" db="EMBL/GenBank/DDBJ databases">
        <title>Sequencing the genomes of 1000 actinobacteria strains.</title>
        <authorList>
            <person name="Klenk H.-P."/>
        </authorList>
    </citation>
    <scope>NUCLEOTIDE SEQUENCE [LARGE SCALE GENOMIC DNA]</scope>
    <source>
        <strain evidence="4 5">DSM 19970</strain>
    </source>
</reference>
<keyword evidence="2" id="KW-1133">Transmembrane helix</keyword>
<evidence type="ECO:0000313" key="5">
    <source>
        <dbReference type="Proteomes" id="UP000547973"/>
    </source>
</evidence>
<feature type="transmembrane region" description="Helical" evidence="2">
    <location>
        <begin position="64"/>
        <end position="83"/>
    </location>
</feature>
<dbReference type="RefSeq" id="WP_062076112.1">
    <property type="nucleotide sequence ID" value="NZ_BBRC01000017.1"/>
</dbReference>
<gene>
    <name evidence="4" type="ORF">BKA03_001895</name>
</gene>
<dbReference type="Proteomes" id="UP000547973">
    <property type="component" value="Unassembled WGS sequence"/>
</dbReference>
<feature type="transmembrane region" description="Helical" evidence="2">
    <location>
        <begin position="122"/>
        <end position="141"/>
    </location>
</feature>
<feature type="transmembrane region" description="Helical" evidence="2">
    <location>
        <begin position="12"/>
        <end position="29"/>
    </location>
</feature>
<dbReference type="AlphaFoldDB" id="A0A7Z0CHS3"/>
<dbReference type="InterPro" id="IPR002931">
    <property type="entry name" value="Transglutaminase-like"/>
</dbReference>
<evidence type="ECO:0000256" key="2">
    <source>
        <dbReference type="SAM" id="Phobius"/>
    </source>
</evidence>
<dbReference type="SMART" id="SM00460">
    <property type="entry name" value="TGc"/>
    <property type="match status" value="1"/>
</dbReference>
<dbReference type="Pfam" id="PF11992">
    <property type="entry name" value="TgpA_N"/>
    <property type="match status" value="1"/>
</dbReference>
<dbReference type="GO" id="GO:0008233">
    <property type="term" value="F:peptidase activity"/>
    <property type="evidence" value="ECO:0007669"/>
    <property type="project" value="UniProtKB-KW"/>
</dbReference>
<dbReference type="SUPFAM" id="SSF54001">
    <property type="entry name" value="Cysteine proteinases"/>
    <property type="match status" value="1"/>
</dbReference>
<keyword evidence="4" id="KW-0645">Protease</keyword>